<dbReference type="Proteomes" id="UP000256779">
    <property type="component" value="Unassembled WGS sequence"/>
</dbReference>
<dbReference type="InterPro" id="IPR025411">
    <property type="entry name" value="DUF4136"/>
</dbReference>
<dbReference type="Gene3D" id="3.30.160.670">
    <property type="match status" value="1"/>
</dbReference>
<proteinExistence type="predicted"/>
<comment type="caution">
    <text evidence="2">The sequence shown here is derived from an EMBL/GenBank/DDBJ whole genome shotgun (WGS) entry which is preliminary data.</text>
</comment>
<reference evidence="2 3" key="1">
    <citation type="submission" date="2018-07" db="EMBL/GenBank/DDBJ databases">
        <title>Genomic Encyclopedia of Type Strains, Phase IV (KMG-IV): sequencing the most valuable type-strain genomes for metagenomic binning, comparative biology and taxonomic classification.</title>
        <authorList>
            <person name="Goeker M."/>
        </authorList>
    </citation>
    <scope>NUCLEOTIDE SEQUENCE [LARGE SCALE GENOMIC DNA]</scope>
    <source>
        <strain evidence="2 3">DSM 4134</strain>
    </source>
</reference>
<keyword evidence="3" id="KW-1185">Reference proteome</keyword>
<dbReference type="EMBL" id="QREG01000021">
    <property type="protein sequence ID" value="RED94358.1"/>
    <property type="molecule type" value="Genomic_DNA"/>
</dbReference>
<organism evidence="2 3">
    <name type="scientific">Marinoscillum furvescens DSM 4134</name>
    <dbReference type="NCBI Taxonomy" id="1122208"/>
    <lineage>
        <taxon>Bacteria</taxon>
        <taxon>Pseudomonadati</taxon>
        <taxon>Bacteroidota</taxon>
        <taxon>Cytophagia</taxon>
        <taxon>Cytophagales</taxon>
        <taxon>Reichenbachiellaceae</taxon>
        <taxon>Marinoscillum</taxon>
    </lineage>
</organism>
<evidence type="ECO:0000313" key="3">
    <source>
        <dbReference type="Proteomes" id="UP000256779"/>
    </source>
</evidence>
<sequence length="177" mass="20703">MILGGIISLIFWSCSPKVIHFTNEKARFAAYETYEIVNYKSGQREISAEGVEVQSIIASELEKQMDERSYRRVSNDPELILRYELVSAQRSEVTERTSFYNFNYREYTIRTILESVILLELTDRTTGKLVWQASVDLNKYAKKDSKEEILKDAIAMLFDTYLYRAKSNRKDESLKTH</sequence>
<name>A0A3D9KY64_MARFU</name>
<evidence type="ECO:0000313" key="2">
    <source>
        <dbReference type="EMBL" id="RED94358.1"/>
    </source>
</evidence>
<protein>
    <submittedName>
        <fullName evidence="2">Uncharacterized protein DUF4136</fullName>
    </submittedName>
</protein>
<gene>
    <name evidence="2" type="ORF">C7460_12145</name>
</gene>
<feature type="domain" description="DUF4136" evidence="1">
    <location>
        <begin position="23"/>
        <end position="161"/>
    </location>
</feature>
<accession>A0A3D9KY64</accession>
<dbReference type="AlphaFoldDB" id="A0A3D9KY64"/>
<dbReference type="Pfam" id="PF13590">
    <property type="entry name" value="DUF4136"/>
    <property type="match status" value="1"/>
</dbReference>
<evidence type="ECO:0000259" key="1">
    <source>
        <dbReference type="Pfam" id="PF13590"/>
    </source>
</evidence>